<feature type="non-terminal residue" evidence="1">
    <location>
        <position position="1"/>
    </location>
</feature>
<dbReference type="Gene3D" id="1.10.340.70">
    <property type="match status" value="1"/>
</dbReference>
<comment type="caution">
    <text evidence="1">The sequence shown here is derived from an EMBL/GenBank/DDBJ whole genome shotgun (WGS) entry which is preliminary data.</text>
</comment>
<organism evidence="1 2">
    <name type="scientific">Lentinula aff. detonsa</name>
    <dbReference type="NCBI Taxonomy" id="2804958"/>
    <lineage>
        <taxon>Eukaryota</taxon>
        <taxon>Fungi</taxon>
        <taxon>Dikarya</taxon>
        <taxon>Basidiomycota</taxon>
        <taxon>Agaricomycotina</taxon>
        <taxon>Agaricomycetes</taxon>
        <taxon>Agaricomycetidae</taxon>
        <taxon>Agaricales</taxon>
        <taxon>Marasmiineae</taxon>
        <taxon>Omphalotaceae</taxon>
        <taxon>Lentinula</taxon>
    </lineage>
</organism>
<keyword evidence="2" id="KW-1185">Reference proteome</keyword>
<protein>
    <recommendedName>
        <fullName evidence="3">Integrase zinc-binding domain-containing protein</fullName>
    </recommendedName>
</protein>
<name>A0AA38NNE0_9AGAR</name>
<dbReference type="AlphaFoldDB" id="A0AA38NNE0"/>
<sequence length="68" mass="7902">VVEKPNEFRNFILEEGILHIKLEDRALLCIPRTVIQGKSIRELIIDEAHSLLAHFSPKKTLAYLREHV</sequence>
<evidence type="ECO:0008006" key="3">
    <source>
        <dbReference type="Google" id="ProtNLM"/>
    </source>
</evidence>
<accession>A0AA38NNE0</accession>
<evidence type="ECO:0000313" key="1">
    <source>
        <dbReference type="EMBL" id="KAJ3780620.1"/>
    </source>
</evidence>
<feature type="non-terminal residue" evidence="1">
    <location>
        <position position="68"/>
    </location>
</feature>
<gene>
    <name evidence="1" type="ORF">GGU10DRAFT_250555</name>
</gene>
<dbReference type="Proteomes" id="UP001163798">
    <property type="component" value="Unassembled WGS sequence"/>
</dbReference>
<reference evidence="1" key="1">
    <citation type="submission" date="2022-08" db="EMBL/GenBank/DDBJ databases">
        <authorList>
            <consortium name="DOE Joint Genome Institute"/>
            <person name="Min B."/>
            <person name="Riley R."/>
            <person name="Sierra-Patev S."/>
            <person name="Naranjo-Ortiz M."/>
            <person name="Looney B."/>
            <person name="Konkel Z."/>
            <person name="Slot J.C."/>
            <person name="Sakamoto Y."/>
            <person name="Steenwyk J.L."/>
            <person name="Rokas A."/>
            <person name="Carro J."/>
            <person name="Camarero S."/>
            <person name="Ferreira P."/>
            <person name="Molpeceres G."/>
            <person name="Ruiz-Duenas F.J."/>
            <person name="Serrano A."/>
            <person name="Henrissat B."/>
            <person name="Drula E."/>
            <person name="Hughes K.W."/>
            <person name="Mata J.L."/>
            <person name="Ishikawa N.K."/>
            <person name="Vargas-Isla R."/>
            <person name="Ushijima S."/>
            <person name="Smith C.A."/>
            <person name="Ahrendt S."/>
            <person name="Andreopoulos W."/>
            <person name="He G."/>
            <person name="Labutti K."/>
            <person name="Lipzen A."/>
            <person name="Ng V."/>
            <person name="Sandor L."/>
            <person name="Barry K."/>
            <person name="Martinez A.T."/>
            <person name="Xiao Y."/>
            <person name="Gibbons J.G."/>
            <person name="Terashima K."/>
            <person name="Hibbett D.S."/>
            <person name="Grigoriev I.V."/>
        </authorList>
    </citation>
    <scope>NUCLEOTIDE SEQUENCE</scope>
    <source>
        <strain evidence="1">TFB10291</strain>
    </source>
</reference>
<dbReference type="EMBL" id="MU793687">
    <property type="protein sequence ID" value="KAJ3780620.1"/>
    <property type="molecule type" value="Genomic_DNA"/>
</dbReference>
<proteinExistence type="predicted"/>
<evidence type="ECO:0000313" key="2">
    <source>
        <dbReference type="Proteomes" id="UP001163798"/>
    </source>
</evidence>